<dbReference type="SMART" id="SM00387">
    <property type="entry name" value="HATPase_c"/>
    <property type="match status" value="1"/>
</dbReference>
<evidence type="ECO:0000313" key="7">
    <source>
        <dbReference type="Proteomes" id="UP000009168"/>
    </source>
</evidence>
<dbReference type="OrthoDB" id="101467at2759"/>
<dbReference type="PANTHER" id="PTHR43719:SF28">
    <property type="entry name" value="PEROXIDE STRESS-ACTIVATED HISTIDINE KINASE MAK1-RELATED"/>
    <property type="match status" value="1"/>
</dbReference>
<feature type="region of interest" description="Disordered" evidence="3">
    <location>
        <begin position="629"/>
        <end position="653"/>
    </location>
</feature>
<dbReference type="InParanoid" id="I7M433"/>
<dbReference type="PANTHER" id="PTHR43719">
    <property type="entry name" value="TWO-COMPONENT HISTIDINE KINASE"/>
    <property type="match status" value="1"/>
</dbReference>
<dbReference type="KEGG" id="tet:TTHERM_00467620"/>
<dbReference type="SUPFAM" id="SSF47384">
    <property type="entry name" value="Homodimeric domain of signal transducing histidine kinase"/>
    <property type="match status" value="1"/>
</dbReference>
<dbReference type="GO" id="GO:0000155">
    <property type="term" value="F:phosphorelay sensor kinase activity"/>
    <property type="evidence" value="ECO:0007669"/>
    <property type="project" value="InterPro"/>
</dbReference>
<keyword evidence="6" id="KW-0808">Transferase</keyword>
<gene>
    <name evidence="6" type="ORF">TTHERM_00467620</name>
</gene>
<evidence type="ECO:0000256" key="3">
    <source>
        <dbReference type="SAM" id="MobiDB-lite"/>
    </source>
</evidence>
<dbReference type="SMART" id="SM00388">
    <property type="entry name" value="HisKA"/>
    <property type="match status" value="1"/>
</dbReference>
<keyword evidence="1 2" id="KW-0597">Phosphoprotein</keyword>
<dbReference type="Gene3D" id="1.10.287.130">
    <property type="match status" value="1"/>
</dbReference>
<feature type="modified residue" description="4-aspartylphosphate" evidence="2">
    <location>
        <position position="1403"/>
    </location>
</feature>
<dbReference type="Pfam" id="PF00512">
    <property type="entry name" value="HisKA"/>
    <property type="match status" value="1"/>
</dbReference>
<dbReference type="Pfam" id="PF00072">
    <property type="entry name" value="Response_reg"/>
    <property type="match status" value="1"/>
</dbReference>
<evidence type="ECO:0000259" key="4">
    <source>
        <dbReference type="PROSITE" id="PS50109"/>
    </source>
</evidence>
<dbReference type="SMART" id="SM00448">
    <property type="entry name" value="REC"/>
    <property type="match status" value="1"/>
</dbReference>
<dbReference type="Proteomes" id="UP000009168">
    <property type="component" value="Unassembled WGS sequence"/>
</dbReference>
<dbReference type="InterPro" id="IPR003594">
    <property type="entry name" value="HATPase_dom"/>
</dbReference>
<dbReference type="Pfam" id="PF02518">
    <property type="entry name" value="HATPase_c"/>
    <property type="match status" value="1"/>
</dbReference>
<name>I7M433_TETTS</name>
<dbReference type="SUPFAM" id="SSF52172">
    <property type="entry name" value="CheY-like"/>
    <property type="match status" value="1"/>
</dbReference>
<organism evidence="6 7">
    <name type="scientific">Tetrahymena thermophila (strain SB210)</name>
    <dbReference type="NCBI Taxonomy" id="312017"/>
    <lineage>
        <taxon>Eukaryota</taxon>
        <taxon>Sar</taxon>
        <taxon>Alveolata</taxon>
        <taxon>Ciliophora</taxon>
        <taxon>Intramacronucleata</taxon>
        <taxon>Oligohymenophorea</taxon>
        <taxon>Hymenostomatida</taxon>
        <taxon>Tetrahymenina</taxon>
        <taxon>Tetrahymenidae</taxon>
        <taxon>Tetrahymena</taxon>
    </lineage>
</organism>
<accession>I7M433</accession>
<feature type="domain" description="Response regulatory" evidence="5">
    <location>
        <begin position="1345"/>
        <end position="1473"/>
    </location>
</feature>
<dbReference type="STRING" id="312017.I7M433"/>
<dbReference type="InterPro" id="IPR003661">
    <property type="entry name" value="HisK_dim/P_dom"/>
</dbReference>
<feature type="compositionally biased region" description="Polar residues" evidence="3">
    <location>
        <begin position="1240"/>
        <end position="1252"/>
    </location>
</feature>
<dbReference type="Gene3D" id="3.40.50.2300">
    <property type="match status" value="1"/>
</dbReference>
<dbReference type="InterPro" id="IPR001789">
    <property type="entry name" value="Sig_transdc_resp-reg_receiver"/>
</dbReference>
<protein>
    <submittedName>
        <fullName evidence="6">ATPase, histidine kinase-, DNA gyrase B</fullName>
    </submittedName>
</protein>
<dbReference type="InterPro" id="IPR011006">
    <property type="entry name" value="CheY-like_superfamily"/>
</dbReference>
<dbReference type="Gene3D" id="3.30.565.10">
    <property type="entry name" value="Histidine kinase-like ATPase, C-terminal domain"/>
    <property type="match status" value="1"/>
</dbReference>
<dbReference type="GeneID" id="7826171"/>
<proteinExistence type="predicted"/>
<feature type="domain" description="Histidine kinase" evidence="4">
    <location>
        <begin position="950"/>
        <end position="1168"/>
    </location>
</feature>
<keyword evidence="6" id="KW-0418">Kinase</keyword>
<dbReference type="InterPro" id="IPR036097">
    <property type="entry name" value="HisK_dim/P_sf"/>
</dbReference>
<feature type="region of interest" description="Disordered" evidence="3">
    <location>
        <begin position="1231"/>
        <end position="1273"/>
    </location>
</feature>
<evidence type="ECO:0000256" key="1">
    <source>
        <dbReference type="ARBA" id="ARBA00022553"/>
    </source>
</evidence>
<evidence type="ECO:0000256" key="2">
    <source>
        <dbReference type="PROSITE-ProRule" id="PRU00169"/>
    </source>
</evidence>
<keyword evidence="7" id="KW-1185">Reference proteome</keyword>
<dbReference type="PROSITE" id="PS50109">
    <property type="entry name" value="HIS_KIN"/>
    <property type="match status" value="1"/>
</dbReference>
<sequence>MINEIFNDENNIGSLQGIQDIQHQRKLNKNKSTFCKKNKCKAMNSQKNVQNQFQKEGCNNCSNNTSLDSQNSDNINMSKCNNDFNLSDSLSKAFFNFFPEGVAFIDSQMNLLYANNSVYKFFQSDQSDLLEKMFQLKNQLQVDQLQKQKSQKAQNFIINNNLRTDQHIQTPKNNFPFKMKSYNNIMQHDMPPVYRKLSAISTKNNPIQNNIYIPSSHSPPSVDQQANLQTQKLQKQTSSFINQQVSQNGIQSKNTINQQSISQTPNNYDNSQYYSQFANYILQSSNNTPNNVRQKSNTTLPLNGLNRNTFNNSLFHNNGSIYQAGGSKKNIQEENINMNFNPINQFNTYEECLFTNHFPVQDTNSHINIQKKYSLSKDLSQEVELIIQQANLYIQQNTIEQDCILDQSFSFTSRIILNEQQKQDSNQFGFFSSFQINQNNASVNLNRDNKVSIQEKLMKEESFKSNTLKKEPSLPLPQIQTSLSKNFMHQRTSTTHSTLSQLQNQNYLNQIISMQLNHQKSGEQRLNHHHSTKNKEEIEYNNISDINLLQQSGSYQNKIKYNAFSQDKIKNPQYVSSLEQTELKAIISCQEGEEAQFKSQSSKDNKKINTDDTATLGLIDFDEEFLNSEENDSHQFQSQKLSKMGSPNSLLNNKITQQSNNQTFPDKINTSSNNLQTQKSSCSINLNQQNNIIQTQQAQSNFQPKKSNLTQQSAQNQNPQQNFVFFKPNQSSQVDFANLDQQNNKPIPSINWINTNNNTSNNNNLNSSFLINNQLCNGNAIPNKNQLFGQKGDLVSPATNFTQTESSLLPILEKQQNSQNKNLINYRQQKINEEDINDHQGQNLFKNQSNIISYQQQSLTKISSLTKKRMSYLQKNLDFQNGEKTNREKQDIEWSDEDINRNTREVDITIFTYILNQQPVILLLVRDVTHRSYIKLLQDISKKKSKMVSFVSHELRTPLNSIIAMLESMKNKPDIDYIETALMNSKYLLCISNDLLDLAQIKVNKFQIRKKTFNLKELILEILEMFQIQAERQHIDLVIDYPQDMRSFITSDKNRVRQVLINLIGNAFKFTLTGSITIKVQIINNVLFQVHVIDTGIGIKETDLNKLFKTFGKLDGEESVKLNEQGVGLGLVISNMIAFSLSEQKEGLTVKSEYSKGTSFQFKIQDWNAEQSEKSQEELKAQIVEDEEEQKFSKIAEENEGNNVIKNIQQYNSFIVGKNKFSEELSPQKVKFGSKETHKMQSSTDSQISQNKRPSRPLSPLKQSNTFEYKKESAEKERSTIRLLTDFQQLWKERRRSKLQLIKISGIQDITNLQDTPKVQIDYTNPKNKLTKIATQINIKEEWGQVLIVDDNMNNIVAMKCLLSAICPEIKCNYAIRGQGAEDLVRNRYMQQKDEGYAIIFMDIVMPEQDGITTGEKIYQYLQENNITNTKIIACSGYDDEQEKRKCLDVGMSDYLVKPVFKDKLTQVVQQYLKQFIK</sequence>
<dbReference type="InterPro" id="IPR005467">
    <property type="entry name" value="His_kinase_dom"/>
</dbReference>
<evidence type="ECO:0000313" key="6">
    <source>
        <dbReference type="EMBL" id="EAS04813.2"/>
    </source>
</evidence>
<dbReference type="SUPFAM" id="SSF55874">
    <property type="entry name" value="ATPase domain of HSP90 chaperone/DNA topoisomerase II/histidine kinase"/>
    <property type="match status" value="1"/>
</dbReference>
<dbReference type="RefSeq" id="XP_001025058.2">
    <property type="nucleotide sequence ID" value="XM_001025058.2"/>
</dbReference>
<feature type="compositionally biased region" description="Polar residues" evidence="3">
    <location>
        <begin position="634"/>
        <end position="653"/>
    </location>
</feature>
<dbReference type="InterPro" id="IPR036890">
    <property type="entry name" value="HATPase_C_sf"/>
</dbReference>
<dbReference type="EMBL" id="GG662441">
    <property type="protein sequence ID" value="EAS04813.2"/>
    <property type="molecule type" value="Genomic_DNA"/>
</dbReference>
<evidence type="ECO:0000259" key="5">
    <source>
        <dbReference type="PROSITE" id="PS50110"/>
    </source>
</evidence>
<dbReference type="CDD" id="cd17546">
    <property type="entry name" value="REC_hyHK_CKI1_RcsC-like"/>
    <property type="match status" value="1"/>
</dbReference>
<dbReference type="InterPro" id="IPR050956">
    <property type="entry name" value="2C_system_His_kinase"/>
</dbReference>
<dbReference type="eggNOG" id="KOG0519">
    <property type="taxonomic scope" value="Eukaryota"/>
</dbReference>
<dbReference type="CDD" id="cd00082">
    <property type="entry name" value="HisKA"/>
    <property type="match status" value="1"/>
</dbReference>
<reference evidence="7" key="1">
    <citation type="journal article" date="2006" name="PLoS Biol.">
        <title>Macronuclear genome sequence of the ciliate Tetrahymena thermophila, a model eukaryote.</title>
        <authorList>
            <person name="Eisen J.A."/>
            <person name="Coyne R.S."/>
            <person name="Wu M."/>
            <person name="Wu D."/>
            <person name="Thiagarajan M."/>
            <person name="Wortman J.R."/>
            <person name="Badger J.H."/>
            <person name="Ren Q."/>
            <person name="Amedeo P."/>
            <person name="Jones K.M."/>
            <person name="Tallon L.J."/>
            <person name="Delcher A.L."/>
            <person name="Salzberg S.L."/>
            <person name="Silva J.C."/>
            <person name="Haas B.J."/>
            <person name="Majoros W.H."/>
            <person name="Farzad M."/>
            <person name="Carlton J.M."/>
            <person name="Smith R.K. Jr."/>
            <person name="Garg J."/>
            <person name="Pearlman R.E."/>
            <person name="Karrer K.M."/>
            <person name="Sun L."/>
            <person name="Manning G."/>
            <person name="Elde N.C."/>
            <person name="Turkewitz A.P."/>
            <person name="Asai D.J."/>
            <person name="Wilkes D.E."/>
            <person name="Wang Y."/>
            <person name="Cai H."/>
            <person name="Collins K."/>
            <person name="Stewart B.A."/>
            <person name="Lee S.R."/>
            <person name="Wilamowska K."/>
            <person name="Weinberg Z."/>
            <person name="Ruzzo W.L."/>
            <person name="Wloga D."/>
            <person name="Gaertig J."/>
            <person name="Frankel J."/>
            <person name="Tsao C.-C."/>
            <person name="Gorovsky M.A."/>
            <person name="Keeling P.J."/>
            <person name="Waller R.F."/>
            <person name="Patron N.J."/>
            <person name="Cherry J.M."/>
            <person name="Stover N.A."/>
            <person name="Krieger C.J."/>
            <person name="del Toro C."/>
            <person name="Ryder H.F."/>
            <person name="Williamson S.C."/>
            <person name="Barbeau R.A."/>
            <person name="Hamilton E.P."/>
            <person name="Orias E."/>
        </authorList>
    </citation>
    <scope>NUCLEOTIDE SEQUENCE [LARGE SCALE GENOMIC DNA]</scope>
    <source>
        <strain evidence="7">SB210</strain>
    </source>
</reference>
<dbReference type="PROSITE" id="PS50110">
    <property type="entry name" value="RESPONSE_REGULATORY"/>
    <property type="match status" value="1"/>
</dbReference>